<dbReference type="AlphaFoldDB" id="A0A8K0V9L1"/>
<comment type="caution">
    <text evidence="2">The sequence shown here is derived from an EMBL/GenBank/DDBJ whole genome shotgun (WGS) entry which is preliminary data.</text>
</comment>
<proteinExistence type="predicted"/>
<evidence type="ECO:0000256" key="1">
    <source>
        <dbReference type="SAM" id="MobiDB-lite"/>
    </source>
</evidence>
<gene>
    <name evidence="2" type="ORF">JL811_12265</name>
</gene>
<dbReference type="RefSeq" id="WP_202688909.1">
    <property type="nucleotide sequence ID" value="NZ_JAESVN010000004.1"/>
</dbReference>
<dbReference type="Proteomes" id="UP000648908">
    <property type="component" value="Unassembled WGS sequence"/>
</dbReference>
<name>A0A8K0V9L1_9RHOB</name>
<sequence>MKLTFSPTRMDATLTASVAGDVLTLNGSALDFSPLPPGATLPCAAIGCDWIAGDVTRDEAGVLSVPLILPHGPIPWPAPPEAQAVTHPEPMEVGDGPVALPHYEAPQIEEDAE</sequence>
<evidence type="ECO:0000313" key="3">
    <source>
        <dbReference type="Proteomes" id="UP000648908"/>
    </source>
</evidence>
<protein>
    <submittedName>
        <fullName evidence="2">Uncharacterized protein</fullName>
    </submittedName>
</protein>
<evidence type="ECO:0000313" key="2">
    <source>
        <dbReference type="EMBL" id="MBL4917992.1"/>
    </source>
</evidence>
<keyword evidence="3" id="KW-1185">Reference proteome</keyword>
<organism evidence="2 3">
    <name type="scientific">Szabonella alba</name>
    <dbReference type="NCBI Taxonomy" id="2804194"/>
    <lineage>
        <taxon>Bacteria</taxon>
        <taxon>Pseudomonadati</taxon>
        <taxon>Pseudomonadota</taxon>
        <taxon>Alphaproteobacteria</taxon>
        <taxon>Rhodobacterales</taxon>
        <taxon>Paracoccaceae</taxon>
        <taxon>Szabonella</taxon>
    </lineage>
</organism>
<accession>A0A8K0V9L1</accession>
<feature type="region of interest" description="Disordered" evidence="1">
    <location>
        <begin position="79"/>
        <end position="113"/>
    </location>
</feature>
<reference evidence="2" key="1">
    <citation type="submission" date="2021-01" db="EMBL/GenBank/DDBJ databases">
        <title>Tabrizicola alba sp. nov. a motile alkaliphilic bacterium isolated from a soda lake.</title>
        <authorList>
            <person name="Szuroczki S."/>
            <person name="Abbaszade G."/>
            <person name="Schumann P."/>
            <person name="Toth E."/>
        </authorList>
    </citation>
    <scope>NUCLEOTIDE SEQUENCE</scope>
    <source>
        <strain evidence="2">DMG-N-6</strain>
    </source>
</reference>
<dbReference type="EMBL" id="JAESVN010000004">
    <property type="protein sequence ID" value="MBL4917992.1"/>
    <property type="molecule type" value="Genomic_DNA"/>
</dbReference>